<feature type="transmembrane region" description="Helical" evidence="1">
    <location>
        <begin position="124"/>
        <end position="145"/>
    </location>
</feature>
<organism evidence="2 3">
    <name type="scientific">Colwellia asteriadis</name>
    <dbReference type="NCBI Taxonomy" id="517723"/>
    <lineage>
        <taxon>Bacteria</taxon>
        <taxon>Pseudomonadati</taxon>
        <taxon>Pseudomonadota</taxon>
        <taxon>Gammaproteobacteria</taxon>
        <taxon>Alteromonadales</taxon>
        <taxon>Colwelliaceae</taxon>
        <taxon>Colwellia</taxon>
    </lineage>
</organism>
<feature type="transmembrane region" description="Helical" evidence="1">
    <location>
        <begin position="70"/>
        <end position="87"/>
    </location>
</feature>
<reference evidence="2 3" key="1">
    <citation type="journal article" date="2019" name="Int. J. Syst. Evol. Microbiol.">
        <title>The Global Catalogue of Microorganisms (GCM) 10K type strain sequencing project: providing services to taxonomists for standard genome sequencing and annotation.</title>
        <authorList>
            <consortium name="The Broad Institute Genomics Platform"/>
            <consortium name="The Broad Institute Genome Sequencing Center for Infectious Disease"/>
            <person name="Wu L."/>
            <person name="Ma J."/>
        </authorList>
    </citation>
    <scope>NUCLEOTIDE SEQUENCE [LARGE SCALE GENOMIC DNA]</scope>
    <source>
        <strain evidence="2 3">JCM 15608</strain>
    </source>
</reference>
<feature type="transmembrane region" description="Helical" evidence="1">
    <location>
        <begin position="21"/>
        <end position="43"/>
    </location>
</feature>
<comment type="caution">
    <text evidence="2">The sequence shown here is derived from an EMBL/GenBank/DDBJ whole genome shotgun (WGS) entry which is preliminary data.</text>
</comment>
<keyword evidence="1" id="KW-0472">Membrane</keyword>
<evidence type="ECO:0000313" key="2">
    <source>
        <dbReference type="EMBL" id="GAA0820417.1"/>
    </source>
</evidence>
<feature type="transmembrane region" description="Helical" evidence="1">
    <location>
        <begin position="169"/>
        <end position="190"/>
    </location>
</feature>
<evidence type="ECO:0000256" key="1">
    <source>
        <dbReference type="SAM" id="Phobius"/>
    </source>
</evidence>
<keyword evidence="3" id="KW-1185">Reference proteome</keyword>
<name>A0ABN1L921_9GAMM</name>
<keyword evidence="1" id="KW-0812">Transmembrane</keyword>
<sequence>MEKNKNQDTFNVTLSYKSGALGSFGVAIFTMPLLFLCELYHSYIWNYGDSSSDESLGIEYTYIEPVADPLWMIPVLGCFIVFLAKIHGNGMENVFRFVAIINYTLAVLSIWVLGLVWIEPMNMIRVACFYSAGLVSLLVFFRFSYTARIEESSIIAVPEGYTSFIKNRWVAIMLALLFGYFINALCVVMLKSGFIDKLRYLIY</sequence>
<proteinExistence type="predicted"/>
<dbReference type="EMBL" id="BAAAFA010000009">
    <property type="protein sequence ID" value="GAA0820417.1"/>
    <property type="molecule type" value="Genomic_DNA"/>
</dbReference>
<dbReference type="Proteomes" id="UP001500021">
    <property type="component" value="Unassembled WGS sequence"/>
</dbReference>
<dbReference type="RefSeq" id="WP_343817966.1">
    <property type="nucleotide sequence ID" value="NZ_BAAAFA010000009.1"/>
</dbReference>
<protein>
    <submittedName>
        <fullName evidence="2">Uncharacterized protein</fullName>
    </submittedName>
</protein>
<evidence type="ECO:0000313" key="3">
    <source>
        <dbReference type="Proteomes" id="UP001500021"/>
    </source>
</evidence>
<accession>A0ABN1L921</accession>
<gene>
    <name evidence="2" type="ORF">GCM10009111_25830</name>
</gene>
<feature type="transmembrane region" description="Helical" evidence="1">
    <location>
        <begin position="94"/>
        <end position="118"/>
    </location>
</feature>
<keyword evidence="1" id="KW-1133">Transmembrane helix</keyword>